<dbReference type="AlphaFoldDB" id="A0A2W4YTT2"/>
<dbReference type="SUPFAM" id="SSF52799">
    <property type="entry name" value="(Phosphotyrosine protein) phosphatases II"/>
    <property type="match status" value="1"/>
</dbReference>
<comment type="caution">
    <text evidence="2">The sequence shown here is derived from an EMBL/GenBank/DDBJ whole genome shotgun (WGS) entry which is preliminary data.</text>
</comment>
<gene>
    <name evidence="2" type="ORF">DCF15_16725</name>
</gene>
<sequence length="150" mass="16568">MENIKRINDQLAVAMGQVTPEELQQAAQEGYKSVLNLRSPNEEGFLSDEQQQAEAAGLKYVNVPVKPDGMSDELADQVLQEIDQLPKPALIHCKSGMRSGAMTLMYVAIQQGMTADEAMSMGKQNGFDCDSNPKMKQFFEHYVSEHAKAS</sequence>
<accession>A0A2W4YTT2</accession>
<reference evidence="2 3" key="2">
    <citation type="submission" date="2018-06" db="EMBL/GenBank/DDBJ databases">
        <title>Metagenomic assembly of (sub)arctic Cyanobacteria and their associated microbiome from non-axenic cultures.</title>
        <authorList>
            <person name="Baurain D."/>
        </authorList>
    </citation>
    <scope>NUCLEOTIDE SEQUENCE [LARGE SCALE GENOMIC DNA]</scope>
    <source>
        <strain evidence="2">ULC027bin1</strain>
    </source>
</reference>
<reference evidence="3" key="1">
    <citation type="submission" date="2018-04" db="EMBL/GenBank/DDBJ databases">
        <authorList>
            <person name="Cornet L."/>
        </authorList>
    </citation>
    <scope>NUCLEOTIDE SEQUENCE [LARGE SCALE GENOMIC DNA]</scope>
</reference>
<dbReference type="InterPro" id="IPR005939">
    <property type="entry name" value="BLH_phosphatase-like"/>
</dbReference>
<name>A0A2W4YTT2_9CYAN</name>
<evidence type="ECO:0000313" key="2">
    <source>
        <dbReference type="EMBL" id="PZO49585.1"/>
    </source>
</evidence>
<dbReference type="EMBL" id="QBMP01000208">
    <property type="protein sequence ID" value="PZO49585.1"/>
    <property type="molecule type" value="Genomic_DNA"/>
</dbReference>
<dbReference type="Pfam" id="PF04273">
    <property type="entry name" value="BLH_phosphatase"/>
    <property type="match status" value="1"/>
</dbReference>
<evidence type="ECO:0000313" key="3">
    <source>
        <dbReference type="Proteomes" id="UP000249794"/>
    </source>
</evidence>
<dbReference type="CDD" id="cd14503">
    <property type="entry name" value="PTP-bact"/>
    <property type="match status" value="1"/>
</dbReference>
<dbReference type="GO" id="GO:0016787">
    <property type="term" value="F:hydrolase activity"/>
    <property type="evidence" value="ECO:0007669"/>
    <property type="project" value="InterPro"/>
</dbReference>
<proteinExistence type="predicted"/>
<dbReference type="InterPro" id="IPR029021">
    <property type="entry name" value="Prot-tyrosine_phosphatase-like"/>
</dbReference>
<dbReference type="Proteomes" id="UP000249794">
    <property type="component" value="Unassembled WGS sequence"/>
</dbReference>
<feature type="domain" description="Beta-lactamase hydrolase-like protein phosphatase-like" evidence="1">
    <location>
        <begin position="5"/>
        <end position="101"/>
    </location>
</feature>
<evidence type="ECO:0000259" key="1">
    <source>
        <dbReference type="Pfam" id="PF04273"/>
    </source>
</evidence>
<dbReference type="Gene3D" id="3.90.190.10">
    <property type="entry name" value="Protein tyrosine phosphatase superfamily"/>
    <property type="match status" value="1"/>
</dbReference>
<protein>
    <submittedName>
        <fullName evidence="2">Phosphatase</fullName>
    </submittedName>
</protein>
<organism evidence="2 3">
    <name type="scientific">Phormidesmis priestleyi</name>
    <dbReference type="NCBI Taxonomy" id="268141"/>
    <lineage>
        <taxon>Bacteria</taxon>
        <taxon>Bacillati</taxon>
        <taxon>Cyanobacteriota</taxon>
        <taxon>Cyanophyceae</taxon>
        <taxon>Leptolyngbyales</taxon>
        <taxon>Leptolyngbyaceae</taxon>
        <taxon>Phormidesmis</taxon>
    </lineage>
</organism>